<dbReference type="Pfam" id="PF12796">
    <property type="entry name" value="Ank_2"/>
    <property type="match status" value="3"/>
</dbReference>
<evidence type="ECO:0000256" key="3">
    <source>
        <dbReference type="PROSITE-ProRule" id="PRU00023"/>
    </source>
</evidence>
<feature type="region of interest" description="Disordered" evidence="4">
    <location>
        <begin position="1191"/>
        <end position="1261"/>
    </location>
</feature>
<feature type="repeat" description="ANK" evidence="3">
    <location>
        <begin position="814"/>
        <end position="846"/>
    </location>
</feature>
<keyword evidence="1" id="KW-0677">Repeat</keyword>
<dbReference type="EMBL" id="BRXW01000100">
    <property type="protein sequence ID" value="GMI06460.1"/>
    <property type="molecule type" value="Genomic_DNA"/>
</dbReference>
<accession>A0A9W7F7S2</accession>
<keyword evidence="6" id="KW-1185">Reference proteome</keyword>
<feature type="region of interest" description="Disordered" evidence="4">
    <location>
        <begin position="50"/>
        <end position="213"/>
    </location>
</feature>
<feature type="repeat" description="ANK" evidence="3">
    <location>
        <begin position="719"/>
        <end position="751"/>
    </location>
</feature>
<feature type="repeat" description="ANK" evidence="3">
    <location>
        <begin position="1154"/>
        <end position="1186"/>
    </location>
</feature>
<dbReference type="Pfam" id="PF00023">
    <property type="entry name" value="Ank"/>
    <property type="match status" value="1"/>
</dbReference>
<dbReference type="PROSITE" id="PS50088">
    <property type="entry name" value="ANK_REPEAT"/>
    <property type="match status" value="5"/>
</dbReference>
<dbReference type="PROSITE" id="PS50297">
    <property type="entry name" value="ANK_REP_REGION"/>
    <property type="match status" value="4"/>
</dbReference>
<evidence type="ECO:0000256" key="2">
    <source>
        <dbReference type="ARBA" id="ARBA00023043"/>
    </source>
</evidence>
<proteinExistence type="predicted"/>
<name>A0A9W7F7S2_9STRA</name>
<feature type="compositionally biased region" description="Basic residues" evidence="4">
    <location>
        <begin position="1222"/>
        <end position="1244"/>
    </location>
</feature>
<dbReference type="OrthoDB" id="195446at2759"/>
<feature type="compositionally biased region" description="Basic and acidic residues" evidence="4">
    <location>
        <begin position="444"/>
        <end position="453"/>
    </location>
</feature>
<feature type="region of interest" description="Disordered" evidence="4">
    <location>
        <begin position="436"/>
        <end position="462"/>
    </location>
</feature>
<dbReference type="SMART" id="SM00248">
    <property type="entry name" value="ANK"/>
    <property type="match status" value="10"/>
</dbReference>
<dbReference type="SUPFAM" id="SSF48403">
    <property type="entry name" value="Ankyrin repeat"/>
    <property type="match status" value="2"/>
</dbReference>
<feature type="compositionally biased region" description="Acidic residues" evidence="4">
    <location>
        <begin position="659"/>
        <end position="675"/>
    </location>
</feature>
<dbReference type="PANTHER" id="PTHR24198:SF165">
    <property type="entry name" value="ANKYRIN REPEAT-CONTAINING PROTEIN-RELATED"/>
    <property type="match status" value="1"/>
</dbReference>
<dbReference type="Gene3D" id="1.25.40.20">
    <property type="entry name" value="Ankyrin repeat-containing domain"/>
    <property type="match status" value="4"/>
</dbReference>
<evidence type="ECO:0000313" key="6">
    <source>
        <dbReference type="Proteomes" id="UP001165122"/>
    </source>
</evidence>
<evidence type="ECO:0000256" key="4">
    <source>
        <dbReference type="SAM" id="MobiDB-lite"/>
    </source>
</evidence>
<feature type="compositionally biased region" description="Acidic residues" evidence="4">
    <location>
        <begin position="1195"/>
        <end position="1219"/>
    </location>
</feature>
<sequence>MPRPTFGGSKMKSTGVSVTDAAANLQAASISSTADKTLSMDSNLLAAAKSVDSKMKAPAISDTTPEMDRSVDVLPKKPNQLSSVSPNVKTLTFAESEGETPQPTSSLKKKKKSPRSSPRSEAPLTDVVTPTRPSKSKSATPLEKTVVKTPERRPAPPSSLKKSPRASEDEEAETPPKKESKEGRKLRKAKIDLENKNAGSLEEAKSKQRRSIKERESMLVDLKMPDKYESPLISASVRGDIHALESAASAYSRGGGGGDYDTLTDSAPSSTTGVAALRADGDGVTALHYAAFFHKRAAIKKLLELSIASIKAGSVLELQTLISKRQRFLEEARYAHRQAISNREDNRAKAHADAQQVKDDCVAYVSWCNNEICRVLRARELRCEERWKLCLTATDRLGRTPLMYAASTMGGDDVIKQMLTTGRAALSASAPEDMDIENFLDGGTGHDSHEQQKKSKKKEKFASSLRFVPPPCNTSKFDKMTVLTASLEKSPGISSTPLFPRDEMFHMKTGQVKVRLKAHKKSSNGTPSDSKYGRKANTRGDFTGGDPVAWLCGRLMNLTSKSNSDPARALHRMFKEQDTLGYGSLEVEDFQKLLKSKDIVADDEVVLTVCEKFRDVRNKILTAKYNELIDWTVKNCEPIKKWGAGDEEEEKEGEKEEEKDGEEAKEEEKDEEVDAFAEEKKEELENFGRKEEPTAEGFTTIADLRENRCNDVIDFTDSSGRTALHFASSIGDAISVKMLVKYGASCEKRANDNESALSYAGSRIVRSTLLNSLLSELEDAKFSVSKTQRKKLQDWIVMLGEGGLNVNDPLGGLDLHTPLHIAAIAGLKDCVDMLLEKRSSVNAGDENGWAPIHHCAVRGGSGRRAVAEKLLSDGGCKVDARTSYMRTALHLACIGAGACADLDPSEVEGGEGEDAEDIKMIELLLEWGADIEAQDGEGCTPLHRAAETGRVNCLWKIIESGANLYATTPKIWNCLHYASFNGKTSACKLIVQRDAECGKLKSQRDSMRCTPSEVAKDEKTRQSLRNIWESAKEANVDNLVKCIIGAQNTGGRRKPWQPAGLEDQTYETGLKPLHSAILGHGMRLRRNLHGGRSEKLSADQTVQTVCLLLDKHCYVNGLDSSCRTPLHFAAIYGLVSLIDVLVSRGGEVNAEDVFRSTPLHYAYAFGRLEAAKALIKYEADEGTRNNVIVKRYESDSEAENGSDEDSDSDSDEYSSDEDEGGRRRRGRGREKGKKKRGVRKKKGRLPRECAGMGKRIFPNKR</sequence>
<feature type="compositionally biased region" description="Basic and acidic residues" evidence="4">
    <location>
        <begin position="66"/>
        <end position="75"/>
    </location>
</feature>
<feature type="repeat" description="ANK" evidence="3">
    <location>
        <begin position="1121"/>
        <end position="1153"/>
    </location>
</feature>
<keyword evidence="2 3" id="KW-0040">ANK repeat</keyword>
<dbReference type="InterPro" id="IPR036770">
    <property type="entry name" value="Ankyrin_rpt-contain_sf"/>
</dbReference>
<protein>
    <submittedName>
        <fullName evidence="5">Uncharacterized protein</fullName>
    </submittedName>
</protein>
<dbReference type="Proteomes" id="UP001165122">
    <property type="component" value="Unassembled WGS sequence"/>
</dbReference>
<dbReference type="PANTHER" id="PTHR24198">
    <property type="entry name" value="ANKYRIN REPEAT AND PROTEIN KINASE DOMAIN-CONTAINING PROTEIN"/>
    <property type="match status" value="1"/>
</dbReference>
<feature type="repeat" description="ANK" evidence="3">
    <location>
        <begin position="937"/>
        <end position="969"/>
    </location>
</feature>
<feature type="compositionally biased region" description="Basic and acidic residues" evidence="4">
    <location>
        <begin position="145"/>
        <end position="154"/>
    </location>
</feature>
<evidence type="ECO:0000313" key="5">
    <source>
        <dbReference type="EMBL" id="GMI06460.1"/>
    </source>
</evidence>
<evidence type="ECO:0000256" key="1">
    <source>
        <dbReference type="ARBA" id="ARBA00022737"/>
    </source>
</evidence>
<dbReference type="InterPro" id="IPR002110">
    <property type="entry name" value="Ankyrin_rpt"/>
</dbReference>
<comment type="caution">
    <text evidence="5">The sequence shown here is derived from an EMBL/GenBank/DDBJ whole genome shotgun (WGS) entry which is preliminary data.</text>
</comment>
<feature type="compositionally biased region" description="Basic and acidic residues" evidence="4">
    <location>
        <begin position="174"/>
        <end position="195"/>
    </location>
</feature>
<gene>
    <name evidence="5" type="ORF">TrLO_g11799</name>
</gene>
<feature type="compositionally biased region" description="Basic and acidic residues" evidence="4">
    <location>
        <begin position="202"/>
        <end position="213"/>
    </location>
</feature>
<dbReference type="AlphaFoldDB" id="A0A9W7F7S2"/>
<organism evidence="5 6">
    <name type="scientific">Triparma laevis f. longispina</name>
    <dbReference type="NCBI Taxonomy" id="1714387"/>
    <lineage>
        <taxon>Eukaryota</taxon>
        <taxon>Sar</taxon>
        <taxon>Stramenopiles</taxon>
        <taxon>Ochrophyta</taxon>
        <taxon>Bolidophyceae</taxon>
        <taxon>Parmales</taxon>
        <taxon>Triparmaceae</taxon>
        <taxon>Triparma</taxon>
    </lineage>
</organism>
<feature type="compositionally biased region" description="Polar residues" evidence="4">
    <location>
        <begin position="79"/>
        <end position="90"/>
    </location>
</feature>
<feature type="region of interest" description="Disordered" evidence="4">
    <location>
        <begin position="517"/>
        <end position="538"/>
    </location>
</feature>
<reference evidence="6" key="1">
    <citation type="journal article" date="2023" name="Commun. Biol.">
        <title>Genome analysis of Parmales, the sister group of diatoms, reveals the evolutionary specialization of diatoms from phago-mixotrophs to photoautotrophs.</title>
        <authorList>
            <person name="Ban H."/>
            <person name="Sato S."/>
            <person name="Yoshikawa S."/>
            <person name="Yamada K."/>
            <person name="Nakamura Y."/>
            <person name="Ichinomiya M."/>
            <person name="Sato N."/>
            <person name="Blanc-Mathieu R."/>
            <person name="Endo H."/>
            <person name="Kuwata A."/>
            <person name="Ogata H."/>
        </authorList>
    </citation>
    <scope>NUCLEOTIDE SEQUENCE [LARGE SCALE GENOMIC DNA]</scope>
    <source>
        <strain evidence="6">NIES 3700</strain>
    </source>
</reference>
<feature type="region of interest" description="Disordered" evidence="4">
    <location>
        <begin position="643"/>
        <end position="675"/>
    </location>
</feature>